<sequence length="180" mass="19002">MTLAHAPAAADHLDVSPAVSRLTPLTGGRPDADAALVVDQGPAWHCTVTREQSGHGFAAALSVRTADVAARRALAALWRGMEAVELGAGADGWALESWVCDGPGRWVHVGVPWLAEVDTQPRRDDGAVQVLCGTVRSPSRPWPADAPPVFVDESTGRVYPMQIEPHMFFTVGVTTLAPPA</sequence>
<dbReference type="Proteomes" id="UP001291653">
    <property type="component" value="Plasmid pYSPA8-1"/>
</dbReference>
<dbReference type="AlphaFoldDB" id="A0AA86M9C4"/>
<protein>
    <submittedName>
        <fullName evidence="1">Uncharacterized protein</fullName>
    </submittedName>
</protein>
<keyword evidence="2" id="KW-1185">Reference proteome</keyword>
<evidence type="ECO:0000313" key="1">
    <source>
        <dbReference type="EMBL" id="BDT39475.1"/>
    </source>
</evidence>
<dbReference type="RefSeq" id="WP_323451958.1">
    <property type="nucleotide sequence ID" value="NZ_LC735414.1"/>
</dbReference>
<geneLocation type="plasmid" evidence="1 2">
    <name>pYSPA8-1</name>
</geneLocation>
<proteinExistence type="predicted"/>
<keyword evidence="1" id="KW-0614">Plasmid</keyword>
<accession>A0AA86M9C4</accession>
<dbReference type="EMBL" id="LC735414">
    <property type="protein sequence ID" value="BDT39475.1"/>
    <property type="molecule type" value="Genomic_DNA"/>
</dbReference>
<reference evidence="1 2" key="1">
    <citation type="submission" date="2022-10" db="EMBL/GenBank/DDBJ databases">
        <title>Draft genome sequence of Streptomyces sp. YSPA8.</title>
        <authorList>
            <person name="Moriuchi R."/>
            <person name="Dohra H."/>
            <person name="Yamamura H."/>
            <person name="Kodani S."/>
        </authorList>
    </citation>
    <scope>NUCLEOTIDE SEQUENCE [LARGE SCALE GENOMIC DNA]</scope>
    <source>
        <strain evidence="1 2">YSPA8</strain>
        <plasmid evidence="1 2">pYSPA8-1</plasmid>
    </source>
</reference>
<organism evidence="1 2">
    <name type="scientific">Streptomyces yaizuensis</name>
    <dbReference type="NCBI Taxonomy" id="2989713"/>
    <lineage>
        <taxon>Bacteria</taxon>
        <taxon>Bacillati</taxon>
        <taxon>Actinomycetota</taxon>
        <taxon>Actinomycetes</taxon>
        <taxon>Kitasatosporales</taxon>
        <taxon>Streptomycetaceae</taxon>
        <taxon>Streptomyces</taxon>
    </lineage>
</organism>
<evidence type="ECO:0000313" key="2">
    <source>
        <dbReference type="Proteomes" id="UP001291653"/>
    </source>
</evidence>
<name>A0AA86M9C4_9ACTN</name>
<gene>
    <name evidence="1" type="ORF">SYYSPA8_36785</name>
</gene>